<sequence>MSGSKSENASFVYHFELADKSIRIGVWQDAMGRIVGVDTGGETQVEPELIALETEQCVHCPLHGTDSPACPLAAVVCPVVARFAHLDSHTPARVVVHSSTRDYHVDTSVQQGLRSLLGLLMGGSSCPHMTFFRPMARYHLPFSDESETLFRAVTNFAMASYLLSRREGRAAPDLILLQDIYQKIKVLNQGVSGRLRLMSDSDATSNAIVLLDLFAKYLGSYLDEGLEAVGALYADFLQGQADNPPEQGRSKP</sequence>
<dbReference type="Pfam" id="PF21842">
    <property type="entry name" value="DUF6901"/>
    <property type="match status" value="1"/>
</dbReference>
<evidence type="ECO:0000313" key="1">
    <source>
        <dbReference type="EMBL" id="TGG93235.1"/>
    </source>
</evidence>
<dbReference type="RefSeq" id="WP_135482945.1">
    <property type="nucleotide sequence ID" value="NZ_SRMF01000003.1"/>
</dbReference>
<proteinExistence type="predicted"/>
<dbReference type="EMBL" id="SRMF01000003">
    <property type="protein sequence ID" value="TGG93235.1"/>
    <property type="molecule type" value="Genomic_DNA"/>
</dbReference>
<protein>
    <submittedName>
        <fullName evidence="1">Uncharacterized protein</fullName>
    </submittedName>
</protein>
<accession>A0A4Z0WA53</accession>
<reference evidence="1 2" key="1">
    <citation type="submission" date="2019-04" db="EMBL/GenBank/DDBJ databases">
        <title>Natronospirillum operosus gen. nov., sp. nov., a haloalkaliphilic satellite isolated from decaying biomass of laboratory culture of cyanobacterium Geitlerinema sp. and proposal of Natronospirillaceae fam. nov. and Saccharospirillaceae fam. nov.</title>
        <authorList>
            <person name="Kevbrin V."/>
            <person name="Boltyanskaya Y."/>
            <person name="Koziaeva V."/>
            <person name="Grouzdev D.S."/>
            <person name="Park M."/>
            <person name="Cho J."/>
        </authorList>
    </citation>
    <scope>NUCLEOTIDE SEQUENCE [LARGE SCALE GENOMIC DNA]</scope>
    <source>
        <strain evidence="1 2">G-116</strain>
    </source>
</reference>
<organism evidence="1 2">
    <name type="scientific">Natronospirillum operosum</name>
    <dbReference type="NCBI Taxonomy" id="2759953"/>
    <lineage>
        <taxon>Bacteria</taxon>
        <taxon>Pseudomonadati</taxon>
        <taxon>Pseudomonadota</taxon>
        <taxon>Gammaproteobacteria</taxon>
        <taxon>Oceanospirillales</taxon>
        <taxon>Natronospirillaceae</taxon>
        <taxon>Natronospirillum</taxon>
    </lineage>
</organism>
<dbReference type="AlphaFoldDB" id="A0A4Z0WA53"/>
<comment type="caution">
    <text evidence="1">The sequence shown here is derived from an EMBL/GenBank/DDBJ whole genome shotgun (WGS) entry which is preliminary data.</text>
</comment>
<dbReference type="InterPro" id="IPR054196">
    <property type="entry name" value="DUF6901"/>
</dbReference>
<keyword evidence="2" id="KW-1185">Reference proteome</keyword>
<name>A0A4Z0WA53_9GAMM</name>
<evidence type="ECO:0000313" key="2">
    <source>
        <dbReference type="Proteomes" id="UP000297475"/>
    </source>
</evidence>
<dbReference type="OrthoDB" id="9813686at2"/>
<gene>
    <name evidence="1" type="ORF">E4656_09245</name>
</gene>
<dbReference type="Proteomes" id="UP000297475">
    <property type="component" value="Unassembled WGS sequence"/>
</dbReference>